<sequence>MSAGRASSQHRDRPRSSSRRRHYEDEDYVQPRDERTSRSPLHHRHSSPHRKPYRTSSASTQRKGLSHISRELHQYLKDDYAPEDGVPPLRRQSTQPPRHRSSPTYHYNGDNGGERVYHRRAVASTSPRRRSTPHRRRSSSRHAASVYPALSTAPVAVGDGKRASPRRSARTSTDGTPRRSRRQHEPSHVGYGSVARSPCPHHRHSSTSPHRSHRPTGSPINPERRAPSSSRKPRHASTEPHAYSSQGSARRHRHSDTTSSTAPAPAKEAAHRHDALRYRSSRQAEVADKREATPHRSRRHSRAKAGGSAEKEARSPRRHTSAHRSRSSRPESRHHSERRRRHHRTSTPDSVDEGSRRARHTSLFRPLAEDPYAAPPPLTGSTYIRSGADSHRTRCPRSGSHIEVISVHSGCQAPTNGWPHSHSSTAHSLRRVCDNGPPVVIPSPRGQQIMQRIDSTRHWLQNIKESMKKERERAPHQVEDVARSRASRHSARKEYRDSTSRAGSAWRHRTPSTGSHRHTRGKTHAAAQVASRQDAGEAIPPATSSDRPHRVSEQVPPPTREKRHRSSQRHLGRPTTPLAAPRTPTPDPNLLSALMDSVNSSREEGIDYPILSFMSFLDGNTFDSTASLCQYNVNLADSLSDEHLDILRAAVFDHDEEAFAELLYGDDVEAEIGGAAAALDHSDDPSVQHELVVLQRKAVRRFNEKCAKALKALLLAEGGLAEAVQVAASQLEHEAYEADGSSVFVP</sequence>
<dbReference type="EMBL" id="FR799573">
    <property type="protein sequence ID" value="CBZ26128.1"/>
    <property type="molecule type" value="Genomic_DNA"/>
</dbReference>
<feature type="compositionally biased region" description="Basic residues" evidence="1">
    <location>
        <begin position="506"/>
        <end position="523"/>
    </location>
</feature>
<evidence type="ECO:0000256" key="1">
    <source>
        <dbReference type="SAM" id="MobiDB-lite"/>
    </source>
</evidence>
<dbReference type="RefSeq" id="XP_003874628.1">
    <property type="nucleotide sequence ID" value="XM_003874579.1"/>
</dbReference>
<evidence type="ECO:0000313" key="2">
    <source>
        <dbReference type="EMBL" id="CBZ26128.1"/>
    </source>
</evidence>
<feature type="compositionally biased region" description="Basic residues" evidence="1">
    <location>
        <begin position="335"/>
        <end position="345"/>
    </location>
</feature>
<reference evidence="2 3" key="1">
    <citation type="journal article" date="2011" name="Genome Res.">
        <title>Chromosome and gene copy number variation allow major structural change between species and strains of Leishmania.</title>
        <authorList>
            <person name="Rogers M.B."/>
            <person name="Hilley J.D."/>
            <person name="Dickens N.J."/>
            <person name="Wilkes J."/>
            <person name="Bates P.A."/>
            <person name="Depledge D.P."/>
            <person name="Harris D."/>
            <person name="Her Y."/>
            <person name="Herzyk P."/>
            <person name="Imamura H."/>
            <person name="Otto T.D."/>
            <person name="Sanders M."/>
            <person name="Seeger K."/>
            <person name="Dujardin J.C."/>
            <person name="Berriman M."/>
            <person name="Smith D.F."/>
            <person name="Hertz-Fowler C."/>
            <person name="Mottram J.C."/>
        </authorList>
    </citation>
    <scope>NUCLEOTIDE SEQUENCE [LARGE SCALE GENOMIC DNA]</scope>
    <source>
        <strain evidence="2 3">MHOM/GT/2001/U1103</strain>
    </source>
</reference>
<evidence type="ECO:0000313" key="3">
    <source>
        <dbReference type="Proteomes" id="UP000007259"/>
    </source>
</evidence>
<feature type="compositionally biased region" description="Basic residues" evidence="1">
    <location>
        <begin position="199"/>
        <end position="214"/>
    </location>
</feature>
<dbReference type="AlphaFoldDB" id="E9AT54"/>
<protein>
    <submittedName>
        <fullName evidence="2">Uncharacterized protein</fullName>
    </submittedName>
</protein>
<proteinExistence type="predicted"/>
<feature type="compositionally biased region" description="Basic and acidic residues" evidence="1">
    <location>
        <begin position="467"/>
        <end position="483"/>
    </location>
</feature>
<feature type="compositionally biased region" description="Basic and acidic residues" evidence="1">
    <location>
        <begin position="285"/>
        <end position="294"/>
    </location>
</feature>
<dbReference type="VEuPathDB" id="TriTrypDB:LmxM.36.2770"/>
<feature type="compositionally biased region" description="Low complexity" evidence="1">
    <location>
        <begin position="573"/>
        <end position="582"/>
    </location>
</feature>
<name>E9AT54_LEIMU</name>
<feature type="compositionally biased region" description="Basic residues" evidence="1">
    <location>
        <begin position="561"/>
        <end position="572"/>
    </location>
</feature>
<feature type="compositionally biased region" description="Basic residues" evidence="1">
    <location>
        <begin position="40"/>
        <end position="53"/>
    </location>
</feature>
<feature type="compositionally biased region" description="Basic residues" evidence="1">
    <location>
        <begin position="316"/>
        <end position="327"/>
    </location>
</feature>
<feature type="compositionally biased region" description="Basic and acidic residues" evidence="1">
    <location>
        <begin position="68"/>
        <end position="80"/>
    </location>
</feature>
<feature type="compositionally biased region" description="Basic residues" evidence="1">
    <location>
        <begin position="117"/>
        <end position="140"/>
    </location>
</feature>
<feature type="compositionally biased region" description="Polar residues" evidence="1">
    <location>
        <begin position="54"/>
        <end position="63"/>
    </location>
</feature>
<feature type="compositionally biased region" description="Basic and acidic residues" evidence="1">
    <location>
        <begin position="268"/>
        <end position="277"/>
    </location>
</feature>
<dbReference type="GeneID" id="13448082"/>
<dbReference type="Proteomes" id="UP000007259">
    <property type="component" value="Chromosome 20"/>
</dbReference>
<accession>E9AT54</accession>
<dbReference type="KEGG" id="lmi:LMXM_36_2770"/>
<dbReference type="OMA" id="SHTQPHK"/>
<organism evidence="2 3">
    <name type="scientific">Leishmania mexicana (strain MHOM/GT/2001/U1103)</name>
    <dbReference type="NCBI Taxonomy" id="929439"/>
    <lineage>
        <taxon>Eukaryota</taxon>
        <taxon>Discoba</taxon>
        <taxon>Euglenozoa</taxon>
        <taxon>Kinetoplastea</taxon>
        <taxon>Metakinetoplastina</taxon>
        <taxon>Trypanosomatida</taxon>
        <taxon>Trypanosomatidae</taxon>
        <taxon>Leishmaniinae</taxon>
        <taxon>Leishmania</taxon>
    </lineage>
</organism>
<gene>
    <name evidence="2" type="ORF">LMXM_36_2770</name>
</gene>
<dbReference type="OrthoDB" id="266806at2759"/>
<feature type="region of interest" description="Disordered" evidence="1">
    <location>
        <begin position="467"/>
        <end position="586"/>
    </location>
</feature>
<feature type="region of interest" description="Disordered" evidence="1">
    <location>
        <begin position="1"/>
        <end position="396"/>
    </location>
</feature>
<dbReference type="PhylomeDB" id="E9AT54"/>
<keyword evidence="3" id="KW-1185">Reference proteome</keyword>